<proteinExistence type="predicted"/>
<sequence length="338" mass="39086">MLKNICIFILFFICFHLIEVILCDVLLKDNNNSEAAALPSDVIKSVSNNLLEAFKPRTKRLHHLRKWYHLWGWHALAIAYLIKVKIVIVAFFVGSAIFLGLRYILPYKCQTDVVRETPHIVYPTPPFFQPNDHEHISYSFNHPSDFNDHHQYDDNSWSKNPTPFEPYGGYSDISSRSAAHGLRKKRNVIQKRDTATSTEESIGDFILKFLGLDSLACRRRFLCEVEFHSKVNSLTSMAFRVIGPSFFGKYINKYNKPRQANSFAECSLVNPACIFVENENSEESIITNEAEIIASDLDKHSQELFKSNEINSQNYKKTKLERVRNYYSGQLAKYDRLV</sequence>
<reference evidence="4" key="1">
    <citation type="submission" date="2014-03" db="EMBL/GenBank/DDBJ databases">
        <authorList>
            <person name="Aksoy S."/>
            <person name="Warren W."/>
            <person name="Wilson R.K."/>
        </authorList>
    </citation>
    <scope>NUCLEOTIDE SEQUENCE [LARGE SCALE GENOMIC DNA]</scope>
    <source>
        <strain evidence="4">IAEA</strain>
    </source>
</reference>
<evidence type="ECO:0000313" key="3">
    <source>
        <dbReference type="EnsemblMetazoa" id="GBRI014397-PA"/>
    </source>
</evidence>
<keyword evidence="4" id="KW-1185">Reference proteome</keyword>
<name>A0A1A9WCF7_9MUSC</name>
<keyword evidence="2" id="KW-0732">Signal</keyword>
<dbReference type="Proteomes" id="UP000091820">
    <property type="component" value="Unassembled WGS sequence"/>
</dbReference>
<protein>
    <submittedName>
        <fullName evidence="3">Uncharacterized protein</fullName>
    </submittedName>
</protein>
<evidence type="ECO:0000256" key="1">
    <source>
        <dbReference type="SAM" id="Phobius"/>
    </source>
</evidence>
<feature type="chain" id="PRO_5008400233" evidence="2">
    <location>
        <begin position="24"/>
        <end position="338"/>
    </location>
</feature>
<evidence type="ECO:0000256" key="2">
    <source>
        <dbReference type="SAM" id="SignalP"/>
    </source>
</evidence>
<reference evidence="3" key="2">
    <citation type="submission" date="2020-05" db="UniProtKB">
        <authorList>
            <consortium name="EnsemblMetazoa"/>
        </authorList>
    </citation>
    <scope>IDENTIFICATION</scope>
    <source>
        <strain evidence="3">IAEA</strain>
    </source>
</reference>
<dbReference type="VEuPathDB" id="VectorBase:GBRI014397"/>
<dbReference type="EnsemblMetazoa" id="GBRI014397-RA">
    <property type="protein sequence ID" value="GBRI014397-PA"/>
    <property type="gene ID" value="GBRI014397"/>
</dbReference>
<dbReference type="AlphaFoldDB" id="A0A1A9WCF7"/>
<feature type="transmembrane region" description="Helical" evidence="1">
    <location>
        <begin position="71"/>
        <end position="101"/>
    </location>
</feature>
<organism evidence="3 4">
    <name type="scientific">Glossina brevipalpis</name>
    <dbReference type="NCBI Taxonomy" id="37001"/>
    <lineage>
        <taxon>Eukaryota</taxon>
        <taxon>Metazoa</taxon>
        <taxon>Ecdysozoa</taxon>
        <taxon>Arthropoda</taxon>
        <taxon>Hexapoda</taxon>
        <taxon>Insecta</taxon>
        <taxon>Pterygota</taxon>
        <taxon>Neoptera</taxon>
        <taxon>Endopterygota</taxon>
        <taxon>Diptera</taxon>
        <taxon>Brachycera</taxon>
        <taxon>Muscomorpha</taxon>
        <taxon>Hippoboscoidea</taxon>
        <taxon>Glossinidae</taxon>
        <taxon>Glossina</taxon>
    </lineage>
</organism>
<keyword evidence="1" id="KW-0472">Membrane</keyword>
<accession>A0A1A9WCF7</accession>
<evidence type="ECO:0000313" key="4">
    <source>
        <dbReference type="Proteomes" id="UP000091820"/>
    </source>
</evidence>
<keyword evidence="1" id="KW-0812">Transmembrane</keyword>
<feature type="signal peptide" evidence="2">
    <location>
        <begin position="1"/>
        <end position="23"/>
    </location>
</feature>
<keyword evidence="1" id="KW-1133">Transmembrane helix</keyword>